<feature type="transmembrane region" description="Helical" evidence="1">
    <location>
        <begin position="28"/>
        <end position="48"/>
    </location>
</feature>
<keyword evidence="4" id="KW-1185">Reference proteome</keyword>
<dbReference type="PIRSF" id="PIRSF029509">
    <property type="entry name" value="UCP029509"/>
    <property type="match status" value="1"/>
</dbReference>
<dbReference type="EMBL" id="JAWIIV010000044">
    <property type="protein sequence ID" value="MEC4723122.1"/>
    <property type="molecule type" value="Genomic_DNA"/>
</dbReference>
<protein>
    <submittedName>
        <fullName evidence="3">DUF2231 domain-containing protein</fullName>
    </submittedName>
</protein>
<keyword evidence="1" id="KW-0812">Transmembrane</keyword>
<dbReference type="Pfam" id="PF09990">
    <property type="entry name" value="DUF2231"/>
    <property type="match status" value="1"/>
</dbReference>
<keyword evidence="1" id="KW-1133">Transmembrane helix</keyword>
<dbReference type="InterPro" id="IPR019251">
    <property type="entry name" value="DUF2231_TM"/>
</dbReference>
<sequence length="158" mass="17139">MKNPLLSHPPKSTASYIALAGHPIHPMLVSFPIAYIMGAVASDAAFWWTGDPFWARMSLWIIGIGFLLGTVAGIAGTLDFLLVREIRHHVTSWSHFLAAVMMLALTAANWWLRVGTPEAAVLPWGLFLSVVTAVALSFAGWLGGKLVFEHNVGTGEME</sequence>
<dbReference type="RefSeq" id="WP_326509745.1">
    <property type="nucleotide sequence ID" value="NZ_JAWIIV010000044.1"/>
</dbReference>
<accession>A0ABU6JHK2</accession>
<gene>
    <name evidence="3" type="ORF">RY831_28590</name>
</gene>
<comment type="caution">
    <text evidence="3">The sequence shown here is derived from an EMBL/GenBank/DDBJ whole genome shotgun (WGS) entry which is preliminary data.</text>
</comment>
<feature type="transmembrane region" description="Helical" evidence="1">
    <location>
        <begin position="93"/>
        <end position="112"/>
    </location>
</feature>
<evidence type="ECO:0000313" key="3">
    <source>
        <dbReference type="EMBL" id="MEC4723122.1"/>
    </source>
</evidence>
<evidence type="ECO:0000256" key="1">
    <source>
        <dbReference type="SAM" id="Phobius"/>
    </source>
</evidence>
<dbReference type="InterPro" id="IPR016923">
    <property type="entry name" value="UCP029509"/>
</dbReference>
<proteinExistence type="predicted"/>
<feature type="transmembrane region" description="Helical" evidence="1">
    <location>
        <begin position="124"/>
        <end position="148"/>
    </location>
</feature>
<feature type="domain" description="DUF2231" evidence="2">
    <location>
        <begin position="21"/>
        <end position="154"/>
    </location>
</feature>
<organism evidence="3 4">
    <name type="scientific">Noviherbaspirillum album</name>
    <dbReference type="NCBI Taxonomy" id="3080276"/>
    <lineage>
        <taxon>Bacteria</taxon>
        <taxon>Pseudomonadati</taxon>
        <taxon>Pseudomonadota</taxon>
        <taxon>Betaproteobacteria</taxon>
        <taxon>Burkholderiales</taxon>
        <taxon>Oxalobacteraceae</taxon>
        <taxon>Noviherbaspirillum</taxon>
    </lineage>
</organism>
<evidence type="ECO:0000313" key="4">
    <source>
        <dbReference type="Proteomes" id="UP001352263"/>
    </source>
</evidence>
<keyword evidence="1" id="KW-0472">Membrane</keyword>
<feature type="transmembrane region" description="Helical" evidence="1">
    <location>
        <begin position="60"/>
        <end position="81"/>
    </location>
</feature>
<reference evidence="3 4" key="1">
    <citation type="submission" date="2023-10" db="EMBL/GenBank/DDBJ databases">
        <title>Noviherbaspirillum sp. CPCC 100848 genome assembly.</title>
        <authorList>
            <person name="Li X.Y."/>
            <person name="Fang X.M."/>
        </authorList>
    </citation>
    <scope>NUCLEOTIDE SEQUENCE [LARGE SCALE GENOMIC DNA]</scope>
    <source>
        <strain evidence="3 4">CPCC 100848</strain>
    </source>
</reference>
<dbReference type="Proteomes" id="UP001352263">
    <property type="component" value="Unassembled WGS sequence"/>
</dbReference>
<evidence type="ECO:0000259" key="2">
    <source>
        <dbReference type="Pfam" id="PF09990"/>
    </source>
</evidence>
<name>A0ABU6JHK2_9BURK</name>